<dbReference type="PANTHER" id="PTHR31313">
    <property type="entry name" value="TY1 ENHANCER ACTIVATOR"/>
    <property type="match status" value="1"/>
</dbReference>
<evidence type="ECO:0000256" key="2">
    <source>
        <dbReference type="ARBA" id="ARBA00022723"/>
    </source>
</evidence>
<evidence type="ECO:0000256" key="4">
    <source>
        <dbReference type="ARBA" id="ARBA00023015"/>
    </source>
</evidence>
<evidence type="ECO:0000256" key="7">
    <source>
        <dbReference type="ARBA" id="ARBA00023242"/>
    </source>
</evidence>
<dbReference type="Proteomes" id="UP000799439">
    <property type="component" value="Unassembled WGS sequence"/>
</dbReference>
<dbReference type="PANTHER" id="PTHR31313:SF81">
    <property type="entry name" value="TY1 ENHANCER ACTIVATOR"/>
    <property type="match status" value="1"/>
</dbReference>
<accession>A0A9P4J2P3</accession>
<name>A0A9P4J2P3_9PEZI</name>
<dbReference type="SMART" id="SM00906">
    <property type="entry name" value="Fungal_trans"/>
    <property type="match status" value="1"/>
</dbReference>
<evidence type="ECO:0000313" key="10">
    <source>
        <dbReference type="EMBL" id="KAF2152342.1"/>
    </source>
</evidence>
<dbReference type="PROSITE" id="PS00463">
    <property type="entry name" value="ZN2_CY6_FUNGAL_1"/>
    <property type="match status" value="1"/>
</dbReference>
<dbReference type="SUPFAM" id="SSF57701">
    <property type="entry name" value="Zn2/Cys6 DNA-binding domain"/>
    <property type="match status" value="1"/>
</dbReference>
<evidence type="ECO:0000256" key="6">
    <source>
        <dbReference type="ARBA" id="ARBA00023163"/>
    </source>
</evidence>
<feature type="compositionally biased region" description="Basic and acidic residues" evidence="8">
    <location>
        <begin position="157"/>
        <end position="170"/>
    </location>
</feature>
<feature type="compositionally biased region" description="Acidic residues" evidence="8">
    <location>
        <begin position="171"/>
        <end position="181"/>
    </location>
</feature>
<comment type="subcellular location">
    <subcellularLocation>
        <location evidence="1">Nucleus</location>
    </subcellularLocation>
</comment>
<dbReference type="Gene3D" id="4.10.240.10">
    <property type="entry name" value="Zn(2)-C6 fungal-type DNA-binding domain"/>
    <property type="match status" value="1"/>
</dbReference>
<evidence type="ECO:0000256" key="1">
    <source>
        <dbReference type="ARBA" id="ARBA00004123"/>
    </source>
</evidence>
<dbReference type="EMBL" id="ML996086">
    <property type="protein sequence ID" value="KAF2152342.1"/>
    <property type="molecule type" value="Genomic_DNA"/>
</dbReference>
<dbReference type="GO" id="GO:0000981">
    <property type="term" value="F:DNA-binding transcription factor activity, RNA polymerase II-specific"/>
    <property type="evidence" value="ECO:0007669"/>
    <property type="project" value="InterPro"/>
</dbReference>
<evidence type="ECO:0000313" key="11">
    <source>
        <dbReference type="Proteomes" id="UP000799439"/>
    </source>
</evidence>
<dbReference type="InterPro" id="IPR036864">
    <property type="entry name" value="Zn2-C6_fun-type_DNA-bd_sf"/>
</dbReference>
<gene>
    <name evidence="10" type="ORF">K461DRAFT_294017</name>
</gene>
<dbReference type="AlphaFoldDB" id="A0A9P4J2P3"/>
<keyword evidence="5" id="KW-0238">DNA-binding</keyword>
<keyword evidence="4" id="KW-0805">Transcription regulation</keyword>
<dbReference type="OrthoDB" id="2162761at2759"/>
<keyword evidence="11" id="KW-1185">Reference proteome</keyword>
<keyword evidence="7" id="KW-0539">Nucleus</keyword>
<comment type="caution">
    <text evidence="10">The sequence shown here is derived from an EMBL/GenBank/DDBJ whole genome shotgun (WGS) entry which is preliminary data.</text>
</comment>
<dbReference type="GO" id="GO:0005634">
    <property type="term" value="C:nucleus"/>
    <property type="evidence" value="ECO:0007669"/>
    <property type="project" value="UniProtKB-SubCell"/>
</dbReference>
<dbReference type="CDD" id="cd00067">
    <property type="entry name" value="GAL4"/>
    <property type="match status" value="1"/>
</dbReference>
<organism evidence="10 11">
    <name type="scientific">Myriangium duriaei CBS 260.36</name>
    <dbReference type="NCBI Taxonomy" id="1168546"/>
    <lineage>
        <taxon>Eukaryota</taxon>
        <taxon>Fungi</taxon>
        <taxon>Dikarya</taxon>
        <taxon>Ascomycota</taxon>
        <taxon>Pezizomycotina</taxon>
        <taxon>Dothideomycetes</taxon>
        <taxon>Dothideomycetidae</taxon>
        <taxon>Myriangiales</taxon>
        <taxon>Myriangiaceae</taxon>
        <taxon>Myriangium</taxon>
    </lineage>
</organism>
<dbReference type="CDD" id="cd12148">
    <property type="entry name" value="fungal_TF_MHR"/>
    <property type="match status" value="1"/>
</dbReference>
<dbReference type="GO" id="GO:0008270">
    <property type="term" value="F:zinc ion binding"/>
    <property type="evidence" value="ECO:0007669"/>
    <property type="project" value="InterPro"/>
</dbReference>
<dbReference type="InterPro" id="IPR007219">
    <property type="entry name" value="XnlR_reg_dom"/>
</dbReference>
<dbReference type="PROSITE" id="PS50048">
    <property type="entry name" value="ZN2_CY6_FUNGAL_2"/>
    <property type="match status" value="1"/>
</dbReference>
<proteinExistence type="predicted"/>
<keyword evidence="2" id="KW-0479">Metal-binding</keyword>
<evidence type="ECO:0000256" key="3">
    <source>
        <dbReference type="ARBA" id="ARBA00022833"/>
    </source>
</evidence>
<dbReference type="SMART" id="SM00066">
    <property type="entry name" value="GAL4"/>
    <property type="match status" value="1"/>
</dbReference>
<dbReference type="Pfam" id="PF04082">
    <property type="entry name" value="Fungal_trans"/>
    <property type="match status" value="1"/>
</dbReference>
<feature type="region of interest" description="Disordered" evidence="8">
    <location>
        <begin position="157"/>
        <end position="195"/>
    </location>
</feature>
<feature type="region of interest" description="Disordered" evidence="8">
    <location>
        <begin position="220"/>
        <end position="248"/>
    </location>
</feature>
<dbReference type="InterPro" id="IPR051615">
    <property type="entry name" value="Transcr_Regulatory_Elem"/>
</dbReference>
<reference evidence="10" key="1">
    <citation type="journal article" date="2020" name="Stud. Mycol.">
        <title>101 Dothideomycetes genomes: a test case for predicting lifestyles and emergence of pathogens.</title>
        <authorList>
            <person name="Haridas S."/>
            <person name="Albert R."/>
            <person name="Binder M."/>
            <person name="Bloem J."/>
            <person name="Labutti K."/>
            <person name="Salamov A."/>
            <person name="Andreopoulos B."/>
            <person name="Baker S."/>
            <person name="Barry K."/>
            <person name="Bills G."/>
            <person name="Bluhm B."/>
            <person name="Cannon C."/>
            <person name="Castanera R."/>
            <person name="Culley D."/>
            <person name="Daum C."/>
            <person name="Ezra D."/>
            <person name="Gonzalez J."/>
            <person name="Henrissat B."/>
            <person name="Kuo A."/>
            <person name="Liang C."/>
            <person name="Lipzen A."/>
            <person name="Lutzoni F."/>
            <person name="Magnuson J."/>
            <person name="Mondo S."/>
            <person name="Nolan M."/>
            <person name="Ohm R."/>
            <person name="Pangilinan J."/>
            <person name="Park H.-J."/>
            <person name="Ramirez L."/>
            <person name="Alfaro M."/>
            <person name="Sun H."/>
            <person name="Tritt A."/>
            <person name="Yoshinaga Y."/>
            <person name="Zwiers L.-H."/>
            <person name="Turgeon B."/>
            <person name="Goodwin S."/>
            <person name="Spatafora J."/>
            <person name="Crous P."/>
            <person name="Grigoriev I."/>
        </authorList>
    </citation>
    <scope>NUCLEOTIDE SEQUENCE</scope>
    <source>
        <strain evidence="10">CBS 260.36</strain>
    </source>
</reference>
<dbReference type="InterPro" id="IPR001138">
    <property type="entry name" value="Zn2Cys6_DnaBD"/>
</dbReference>
<dbReference type="Pfam" id="PF00172">
    <property type="entry name" value="Zn_clus"/>
    <property type="match status" value="1"/>
</dbReference>
<feature type="compositionally biased region" description="Low complexity" evidence="8">
    <location>
        <begin position="220"/>
        <end position="245"/>
    </location>
</feature>
<feature type="region of interest" description="Disordered" evidence="8">
    <location>
        <begin position="1"/>
        <end position="62"/>
    </location>
</feature>
<keyword evidence="6" id="KW-0804">Transcription</keyword>
<sequence>MEPSAALTSSSQPPLDPSSPVPQAQDNQPSQQQQTPPKRRRRRKTKDGEWEDPEDEPKRRVVSTACVACRKRKSKCDGNTPACAACSQVYNTRCVYDPNSDHRRKGVYRQDNESLKPRESTLNTIVQAILNYPDDEVPALVRRIRASDNLDKLAEDIAGEEGGRVAKQESDSNDENLDDVSEAIGPPSFETHLGSKMGELRIDDGSVRYIGGTSHLLFLSSRSPSNEPNSPGPHAQQQPQQPEDPISSWTTVTNDRELITHLLNLYFTWHYTYFTCLSRPLFYRSFLAGHRAVSQSQQPAYCSSLLVNAMLAVGCHFTSRPAARGDPFDPQTAGDHFFREAKRLILENDEHEKPRITTVQALAIMSVREAGCGREARGWVYSGMSFRMAGDMGLHLDSSALAAIDDGPQDPNEEDARRITLWGCFLFDKCWSNYLGRLPQLPRGQITCPKFEVFPNEDAAEWVPYSDLGAGSAHRQPARTRAIALHISTLCEINSDLMKFFYDPGAPNDAAHGRAKQAELKKLSEIEIRLQRWRKELPKELEPRDGALPGIFIMHMFFRLSFIHLFRPFLKYTASTSPLPSTVSPRKVCTTAATAISRLTRLYKRSYGLRQVCNICIYMVHTACTIHLLNLPASEARRDIVHGVRQLEEMAESWPSAKRTLGILGMLARQWRVDLPADAAAVLERCGQKIGSSRSRSSVSSPVKADQDQVPLAPENVMHESPQHQNLQQQPPPQQQQINQLQVPIHPMQSPTNQPTSQPPTWSYDTSYEPFNPQQPQQFNPYPSHDQLLEARQDPNTLFGGVDQLLQAVGGLRPTRASTLNGTRSNYSFAPPVQPASQSNAADLSGTAGAEFVFEPSQAQSVDWSLADQRDLAWGLGNWAYTAPGTVGSGGTPGSTADEAGLGMEGWDVGFDMGYGDGGAAVGLAQPGATAGGDFEGGFRRGQESMGQGQGGAYITSSSGQGQGFVAGRYGPRTDGK</sequence>
<evidence type="ECO:0000256" key="5">
    <source>
        <dbReference type="ARBA" id="ARBA00023125"/>
    </source>
</evidence>
<feature type="region of interest" description="Disordered" evidence="8">
    <location>
        <begin position="939"/>
        <end position="977"/>
    </location>
</feature>
<protein>
    <recommendedName>
        <fullName evidence="9">Zn(2)-C6 fungal-type domain-containing protein</fullName>
    </recommendedName>
</protein>
<feature type="domain" description="Zn(2)-C6 fungal-type" evidence="9">
    <location>
        <begin position="65"/>
        <end position="96"/>
    </location>
</feature>
<dbReference type="GO" id="GO:0003677">
    <property type="term" value="F:DNA binding"/>
    <property type="evidence" value="ECO:0007669"/>
    <property type="project" value="UniProtKB-KW"/>
</dbReference>
<keyword evidence="3" id="KW-0862">Zinc</keyword>
<evidence type="ECO:0000256" key="8">
    <source>
        <dbReference type="SAM" id="MobiDB-lite"/>
    </source>
</evidence>
<dbReference type="GO" id="GO:0006351">
    <property type="term" value="P:DNA-templated transcription"/>
    <property type="evidence" value="ECO:0007669"/>
    <property type="project" value="InterPro"/>
</dbReference>
<evidence type="ECO:0000259" key="9">
    <source>
        <dbReference type="PROSITE" id="PS50048"/>
    </source>
</evidence>